<dbReference type="AlphaFoldDB" id="A0A0P7JS13"/>
<dbReference type="InterPro" id="IPR029058">
    <property type="entry name" value="AB_hydrolase_fold"/>
</dbReference>
<dbReference type="Gene3D" id="3.40.50.1820">
    <property type="entry name" value="alpha/beta hydrolase"/>
    <property type="match status" value="1"/>
</dbReference>
<dbReference type="PANTHER" id="PTHR48081:SF8">
    <property type="entry name" value="ALPHA_BETA HYDROLASE FOLD-3 DOMAIN-CONTAINING PROTEIN-RELATED"/>
    <property type="match status" value="1"/>
</dbReference>
<dbReference type="RefSeq" id="WP_055188242.1">
    <property type="nucleotide sequence ID" value="NZ_FPBS01000001.1"/>
</dbReference>
<evidence type="ECO:0000313" key="4">
    <source>
        <dbReference type="Proteomes" id="UP000050471"/>
    </source>
</evidence>
<sequence length="317" mass="35002">MSRRLLWLNRSLRWTVKPVLRRMGQPTRVRWALDFGTELLFRPPPQTQRWPETIAGIPCLWVTNRAQTHPPEPERVLLYLHGGGYIAGSPKAYTHLLARLARLTRLQVCAPNYRKAPEAPGPAAFEDAVAAFNGLVAKGYAPENITIGGDSAGGGLALALLAHINAQDIVPASVFAFSPFTDASFSGGSMRENATRDPLLPPARKDQVADWILAGMSPQDPRISPLFASFSPPLPPVFLQVSDTEILRDDTLRMAEKLRAAGGRVTVDLWPDPPHVWVFFSRLLPEAREALRRVEAFISAQEGPVRADQEVEAIDNR</sequence>
<dbReference type="Proteomes" id="UP000050471">
    <property type="component" value="Unassembled WGS sequence"/>
</dbReference>
<organism evidence="3 4">
    <name type="scientific">Aliiroseovarius crassostreae</name>
    <dbReference type="NCBI Taxonomy" id="154981"/>
    <lineage>
        <taxon>Bacteria</taxon>
        <taxon>Pseudomonadati</taxon>
        <taxon>Pseudomonadota</taxon>
        <taxon>Alphaproteobacteria</taxon>
        <taxon>Rhodobacterales</taxon>
        <taxon>Paracoccaceae</taxon>
        <taxon>Aliiroseovarius</taxon>
    </lineage>
</organism>
<dbReference type="GO" id="GO:0016787">
    <property type="term" value="F:hydrolase activity"/>
    <property type="evidence" value="ECO:0007669"/>
    <property type="project" value="UniProtKB-KW"/>
</dbReference>
<dbReference type="EMBL" id="LKBA01000004">
    <property type="protein sequence ID" value="KPN64215.1"/>
    <property type="molecule type" value="Genomic_DNA"/>
</dbReference>
<evidence type="ECO:0000256" key="1">
    <source>
        <dbReference type="ARBA" id="ARBA00022801"/>
    </source>
</evidence>
<evidence type="ECO:0000313" key="3">
    <source>
        <dbReference type="EMBL" id="KPN64215.1"/>
    </source>
</evidence>
<keyword evidence="4" id="KW-1185">Reference proteome</keyword>
<dbReference type="InterPro" id="IPR050300">
    <property type="entry name" value="GDXG_lipolytic_enzyme"/>
</dbReference>
<protein>
    <recommendedName>
        <fullName evidence="2">Alpha/beta hydrolase fold-3 domain-containing protein</fullName>
    </recommendedName>
</protein>
<dbReference type="PANTHER" id="PTHR48081">
    <property type="entry name" value="AB HYDROLASE SUPERFAMILY PROTEIN C4A8.06C"/>
    <property type="match status" value="1"/>
</dbReference>
<feature type="domain" description="Alpha/beta hydrolase fold-3" evidence="2">
    <location>
        <begin position="77"/>
        <end position="278"/>
    </location>
</feature>
<keyword evidence="1" id="KW-0378">Hydrolase</keyword>
<dbReference type="SUPFAM" id="SSF53474">
    <property type="entry name" value="alpha/beta-Hydrolases"/>
    <property type="match status" value="1"/>
</dbReference>
<evidence type="ECO:0000259" key="2">
    <source>
        <dbReference type="Pfam" id="PF07859"/>
    </source>
</evidence>
<gene>
    <name evidence="3" type="ORF">AKJ29_16385</name>
</gene>
<dbReference type="Pfam" id="PF07859">
    <property type="entry name" value="Abhydrolase_3"/>
    <property type="match status" value="1"/>
</dbReference>
<comment type="caution">
    <text evidence="3">The sequence shown here is derived from an EMBL/GenBank/DDBJ whole genome shotgun (WGS) entry which is preliminary data.</text>
</comment>
<dbReference type="STRING" id="154981.AKJ29_16385"/>
<dbReference type="InterPro" id="IPR013094">
    <property type="entry name" value="AB_hydrolase_3"/>
</dbReference>
<proteinExistence type="predicted"/>
<accession>A0A0P7JS13</accession>
<name>A0A0P7JS13_9RHOB</name>
<reference evidence="3 4" key="1">
    <citation type="submission" date="2015-09" db="EMBL/GenBank/DDBJ databases">
        <title>Draft genome sequence of Aliiroseovarius crassostreae CV919-312TSm, the causative agent of Roseovarius Oyster Disease (formerly Juvenile Oyster Disease).</title>
        <authorList>
            <person name="Kessner L."/>
            <person name="Spinard E."/>
            <person name="Nelson D."/>
        </authorList>
    </citation>
    <scope>NUCLEOTIDE SEQUENCE [LARGE SCALE GENOMIC DNA]</scope>
    <source>
        <strain evidence="3 4">CV919-312</strain>
    </source>
</reference>
<dbReference type="OrthoDB" id="9806180at2"/>